<feature type="region of interest" description="Disordered" evidence="1">
    <location>
        <begin position="131"/>
        <end position="181"/>
    </location>
</feature>
<protein>
    <submittedName>
        <fullName evidence="4">Acyl-CoA ligase (AMP-forming), exosortase A system-associated</fullName>
    </submittedName>
</protein>
<evidence type="ECO:0000313" key="5">
    <source>
        <dbReference type="Proteomes" id="UP000787472"/>
    </source>
</evidence>
<dbReference type="PROSITE" id="PS00455">
    <property type="entry name" value="AMP_BINDING"/>
    <property type="match status" value="1"/>
</dbReference>
<keyword evidence="5" id="KW-1185">Reference proteome</keyword>
<name>A0A9E5JU85_9GAMM</name>
<evidence type="ECO:0000256" key="1">
    <source>
        <dbReference type="SAM" id="MobiDB-lite"/>
    </source>
</evidence>
<dbReference type="EMBL" id="JAAONZ010000002">
    <property type="protein sequence ID" value="NHO64665.1"/>
    <property type="molecule type" value="Genomic_DNA"/>
</dbReference>
<comment type="caution">
    <text evidence="4">The sequence shown here is derived from an EMBL/GenBank/DDBJ whole genome shotgun (WGS) entry which is preliminary data.</text>
</comment>
<accession>A0A9E5JU85</accession>
<evidence type="ECO:0000259" key="2">
    <source>
        <dbReference type="Pfam" id="PF00501"/>
    </source>
</evidence>
<gene>
    <name evidence="4" type="ORF">G8770_03790</name>
</gene>
<reference evidence="4" key="1">
    <citation type="submission" date="2020-03" db="EMBL/GenBank/DDBJ databases">
        <authorList>
            <person name="Guo F."/>
        </authorList>
    </citation>
    <scope>NUCLEOTIDE SEQUENCE</scope>
    <source>
        <strain evidence="4">JCM 30134</strain>
    </source>
</reference>
<dbReference type="Proteomes" id="UP000787472">
    <property type="component" value="Unassembled WGS sequence"/>
</dbReference>
<organism evidence="4 5">
    <name type="scientific">Pseudomaricurvus hydrocarbonicus</name>
    <dbReference type="NCBI Taxonomy" id="1470433"/>
    <lineage>
        <taxon>Bacteria</taxon>
        <taxon>Pseudomonadati</taxon>
        <taxon>Pseudomonadota</taxon>
        <taxon>Gammaproteobacteria</taxon>
        <taxon>Cellvibrionales</taxon>
        <taxon>Cellvibrionaceae</taxon>
        <taxon>Pseudomaricurvus</taxon>
    </lineage>
</organism>
<dbReference type="InterPro" id="IPR020845">
    <property type="entry name" value="AMP-binding_CS"/>
</dbReference>
<dbReference type="InterPro" id="IPR045851">
    <property type="entry name" value="AMP-bd_C_sf"/>
</dbReference>
<dbReference type="Gene3D" id="3.40.50.12780">
    <property type="entry name" value="N-terminal domain of ligase-like"/>
    <property type="match status" value="1"/>
</dbReference>
<dbReference type="InterPro" id="IPR050237">
    <property type="entry name" value="ATP-dep_AMP-bd_enzyme"/>
</dbReference>
<keyword evidence="4" id="KW-0436">Ligase</keyword>
<dbReference type="PANTHER" id="PTHR43767:SF1">
    <property type="entry name" value="NONRIBOSOMAL PEPTIDE SYNTHASE PES1 (EUROFUNG)-RELATED"/>
    <property type="match status" value="1"/>
</dbReference>
<feature type="domain" description="AMP-dependent synthetase/ligase" evidence="2">
    <location>
        <begin position="15"/>
        <end position="395"/>
    </location>
</feature>
<dbReference type="AlphaFoldDB" id="A0A9E5JU85"/>
<dbReference type="InterPro" id="IPR017529">
    <property type="entry name" value="AcylCoA_ligase_PEP_1"/>
</dbReference>
<dbReference type="InterPro" id="IPR042099">
    <property type="entry name" value="ANL_N_sf"/>
</dbReference>
<dbReference type="PANTHER" id="PTHR43767">
    <property type="entry name" value="LONG-CHAIN-FATTY-ACID--COA LIGASE"/>
    <property type="match status" value="1"/>
</dbReference>
<dbReference type="Pfam" id="PF13193">
    <property type="entry name" value="AMP-binding_C"/>
    <property type="match status" value="1"/>
</dbReference>
<evidence type="ECO:0000259" key="3">
    <source>
        <dbReference type="Pfam" id="PF13193"/>
    </source>
</evidence>
<proteinExistence type="predicted"/>
<dbReference type="RefSeq" id="WP_167181910.1">
    <property type="nucleotide sequence ID" value="NZ_JAAONZ010000002.1"/>
</dbReference>
<feature type="domain" description="AMP-binding enzyme C-terminal" evidence="3">
    <location>
        <begin position="457"/>
        <end position="530"/>
    </location>
</feature>
<dbReference type="SUPFAM" id="SSF56801">
    <property type="entry name" value="Acetyl-CoA synthetase-like"/>
    <property type="match status" value="1"/>
</dbReference>
<dbReference type="InterPro" id="IPR000873">
    <property type="entry name" value="AMP-dep_synth/lig_dom"/>
</dbReference>
<evidence type="ECO:0000313" key="4">
    <source>
        <dbReference type="EMBL" id="NHO64665.1"/>
    </source>
</evidence>
<dbReference type="GO" id="GO:0016878">
    <property type="term" value="F:acid-thiol ligase activity"/>
    <property type="evidence" value="ECO:0007669"/>
    <property type="project" value="UniProtKB-ARBA"/>
</dbReference>
<dbReference type="Gene3D" id="3.30.300.30">
    <property type="match status" value="1"/>
</dbReference>
<dbReference type="NCBIfam" id="TIGR03098">
    <property type="entry name" value="ligase_PEP_1"/>
    <property type="match status" value="1"/>
</dbReference>
<dbReference type="InterPro" id="IPR025110">
    <property type="entry name" value="AMP-bd_C"/>
</dbReference>
<sequence length="552" mass="60171">MPVLLHELIQNQLSAPDRTALVHGDHRWSYSELYGLIEQVAAGFSAAGLSRGQRVAVYLPKQIETVVSFFAASLCGAVFVPINPLLKPPQVAHIIRDCHARLLVTSTDRWSQVQSAVVDCESLTCTVLTGLKEPPPASSPATGTLSWEQLVPDPSSPPAASPRATGSGTHGLANNGSKPTHHPGLDSDIAAILYTSGSTGQPKGVVLSHRNMMVGAESVSTYLRNTAEDRLLAVLPFSFDYGLSQLTTAFRVGASVVLMDYLLPRDVIRALSRFDITGLAAVPPLWNQLAALEWPQDVSQRLRYITNSGGAMPQATTEKLQSALPHTDIYLMYGLTEAFRSTYLPPDQVAVRPTSMGKAIPNAEILVVREDGSECDANEVGELVHRGPLVSQGYWNDPVKTAERFKPAPNPHPELPFTEIAVWSGDQAYRDDDGFLYFVSRKDEMIKTSGYRVSPTEVEEVLFLSPLIKEAVAIGVPHPDLGQAIVLVASARATPDKDAIVQYCRQHLPNFMIPRDVIFMDNLPRNPNGKIDRKALSQSFESLFTPPAEPRT</sequence>
<dbReference type="Pfam" id="PF00501">
    <property type="entry name" value="AMP-binding"/>
    <property type="match status" value="1"/>
</dbReference>